<dbReference type="RefSeq" id="WP_004850536.1">
    <property type="nucleotide sequence ID" value="NC_016612.1"/>
</dbReference>
<dbReference type="KEGG" id="kox:KOX_19560"/>
<proteinExistence type="predicted"/>
<dbReference type="Proteomes" id="UP000007843">
    <property type="component" value="Chromosome"/>
</dbReference>
<reference evidence="1 2" key="1">
    <citation type="journal article" date="2012" name="J. Bacteriol.">
        <title>Complete genome sequence of Klebsiella oxytoca KCTC 1686, used in production of 2,3-butanediol.</title>
        <authorList>
            <person name="Shin S.H."/>
            <person name="Kim S."/>
            <person name="Kim J.Y."/>
            <person name="Lee S."/>
            <person name="Um Y."/>
            <person name="Oh M.K."/>
            <person name="Kim Y.R."/>
            <person name="Lee J."/>
            <person name="Yang K.S."/>
        </authorList>
    </citation>
    <scope>NUCLEOTIDE SEQUENCE [LARGE SCALE GENOMIC DNA]</scope>
    <source>
        <strain evidence="2">ATCC 8724 / DSM 4798 / JCM 20051 / NBRC 3318 / NRRL B-199 / KCTC 1686</strain>
    </source>
</reference>
<dbReference type="GeneID" id="66560049"/>
<organism evidence="1 2">
    <name type="scientific">Klebsiella michiganensis (strain ATCC 8724 / DSM 4798 / JCM 20051 / NBRC 3318 / NRRL B-199 / KCTC 1686 / BUCSAV 143 / CCM 1901)</name>
    <dbReference type="NCBI Taxonomy" id="1006551"/>
    <lineage>
        <taxon>Bacteria</taxon>
        <taxon>Pseudomonadati</taxon>
        <taxon>Pseudomonadota</taxon>
        <taxon>Gammaproteobacteria</taxon>
        <taxon>Enterobacterales</taxon>
        <taxon>Enterobacteriaceae</taxon>
        <taxon>Klebsiella/Raoultella group</taxon>
        <taxon>Klebsiella</taxon>
    </lineage>
</organism>
<evidence type="ECO:0000313" key="2">
    <source>
        <dbReference type="Proteomes" id="UP000007843"/>
    </source>
</evidence>
<sequence length="67" mass="7357">MITYDRNRNPITNGSQVMINGTGKTGKIIAIHATGLTPAQLRRNKTVEVEGTEGKFEPVELIRLGLH</sequence>
<name>A0A0H3HB62_KLEM8</name>
<dbReference type="AlphaFoldDB" id="A0A0H3HB62"/>
<dbReference type="Pfam" id="PF14001">
    <property type="entry name" value="YdfZ"/>
    <property type="match status" value="1"/>
</dbReference>
<protein>
    <submittedName>
        <fullName evidence="1">Putative cytoplasmic protein</fullName>
    </submittedName>
</protein>
<dbReference type="NCBIfam" id="TIGR03318">
    <property type="entry name" value="YdfZ_fam"/>
    <property type="match status" value="1"/>
</dbReference>
<dbReference type="InterPro" id="IPR017704">
    <property type="entry name" value="Se-bd_putative_YdfZ"/>
</dbReference>
<dbReference type="HOGENOM" id="CLU_189992_0_0_6"/>
<evidence type="ECO:0000313" key="1">
    <source>
        <dbReference type="EMBL" id="AEX05634.1"/>
    </source>
</evidence>
<gene>
    <name evidence="1" type="ordered locus">KOX_19560</name>
</gene>
<accession>A0A0H3HB62</accession>
<dbReference type="EMBL" id="CP003218">
    <property type="protein sequence ID" value="AEX05634.1"/>
    <property type="molecule type" value="Genomic_DNA"/>
</dbReference>